<dbReference type="Proteomes" id="UP000315295">
    <property type="component" value="Unassembled WGS sequence"/>
</dbReference>
<name>A0A540LRF3_MALBA</name>
<dbReference type="EMBL" id="VIEB01000493">
    <property type="protein sequence ID" value="TQD89061.1"/>
    <property type="molecule type" value="Genomic_DNA"/>
</dbReference>
<gene>
    <name evidence="2" type="ORF">C1H46_025452</name>
</gene>
<feature type="compositionally biased region" description="Basic and acidic residues" evidence="1">
    <location>
        <begin position="47"/>
        <end position="80"/>
    </location>
</feature>
<proteinExistence type="predicted"/>
<protein>
    <submittedName>
        <fullName evidence="2">Uncharacterized protein</fullName>
    </submittedName>
</protein>
<dbReference type="AlphaFoldDB" id="A0A540LRF3"/>
<organism evidence="2 3">
    <name type="scientific">Malus baccata</name>
    <name type="common">Siberian crab apple</name>
    <name type="synonym">Pyrus baccata</name>
    <dbReference type="NCBI Taxonomy" id="106549"/>
    <lineage>
        <taxon>Eukaryota</taxon>
        <taxon>Viridiplantae</taxon>
        <taxon>Streptophyta</taxon>
        <taxon>Embryophyta</taxon>
        <taxon>Tracheophyta</taxon>
        <taxon>Spermatophyta</taxon>
        <taxon>Magnoliopsida</taxon>
        <taxon>eudicotyledons</taxon>
        <taxon>Gunneridae</taxon>
        <taxon>Pentapetalae</taxon>
        <taxon>rosids</taxon>
        <taxon>fabids</taxon>
        <taxon>Rosales</taxon>
        <taxon>Rosaceae</taxon>
        <taxon>Amygdaloideae</taxon>
        <taxon>Maleae</taxon>
        <taxon>Malus</taxon>
    </lineage>
</organism>
<reference evidence="2 3" key="1">
    <citation type="journal article" date="2019" name="G3 (Bethesda)">
        <title>Sequencing of a Wild Apple (Malus baccata) Genome Unravels the Differences Between Cultivated and Wild Apple Species Regarding Disease Resistance and Cold Tolerance.</title>
        <authorList>
            <person name="Chen X."/>
        </authorList>
    </citation>
    <scope>NUCLEOTIDE SEQUENCE [LARGE SCALE GENOMIC DNA]</scope>
    <source>
        <strain evidence="3">cv. Shandingzi</strain>
        <tissue evidence="2">Leaves</tissue>
    </source>
</reference>
<feature type="region of interest" description="Disordered" evidence="1">
    <location>
        <begin position="1"/>
        <end position="22"/>
    </location>
</feature>
<accession>A0A540LRF3</accession>
<evidence type="ECO:0000313" key="3">
    <source>
        <dbReference type="Proteomes" id="UP000315295"/>
    </source>
</evidence>
<sequence length="125" mass="14294">MDQEKWEIGTSSSHDPYAGKECSGGLNLETGYEDHDDKSVEILDDLCPRKSRDKSLVMPKLEETDKHDDDSNDDISRDSDEVQDDPTIPEEEETDYEDDESVEILDDFSPCPRKTREKSPLPCLR</sequence>
<keyword evidence="3" id="KW-1185">Reference proteome</keyword>
<feature type="region of interest" description="Disordered" evidence="1">
    <location>
        <begin position="47"/>
        <end position="125"/>
    </location>
</feature>
<evidence type="ECO:0000256" key="1">
    <source>
        <dbReference type="SAM" id="MobiDB-lite"/>
    </source>
</evidence>
<comment type="caution">
    <text evidence="2">The sequence shown here is derived from an EMBL/GenBank/DDBJ whole genome shotgun (WGS) entry which is preliminary data.</text>
</comment>
<evidence type="ECO:0000313" key="2">
    <source>
        <dbReference type="EMBL" id="TQD89061.1"/>
    </source>
</evidence>
<feature type="compositionally biased region" description="Acidic residues" evidence="1">
    <location>
        <begin position="81"/>
        <end position="106"/>
    </location>
</feature>